<feature type="compositionally biased region" description="Basic residues" evidence="1">
    <location>
        <begin position="28"/>
        <end position="40"/>
    </location>
</feature>
<dbReference type="Proteomes" id="UP000823941">
    <property type="component" value="Chromosome 9"/>
</dbReference>
<feature type="compositionally biased region" description="Basic and acidic residues" evidence="1">
    <location>
        <begin position="41"/>
        <end position="69"/>
    </location>
</feature>
<feature type="compositionally biased region" description="Basic residues" evidence="1">
    <location>
        <begin position="293"/>
        <end position="307"/>
    </location>
</feature>
<evidence type="ECO:0000313" key="2">
    <source>
        <dbReference type="EMBL" id="KAG7308236.1"/>
    </source>
</evidence>
<name>A0ABQ7QT56_PLUXY</name>
<feature type="compositionally biased region" description="Basic and acidic residues" evidence="1">
    <location>
        <begin position="272"/>
        <end position="292"/>
    </location>
</feature>
<comment type="caution">
    <text evidence="2">The sequence shown here is derived from an EMBL/GenBank/DDBJ whole genome shotgun (WGS) entry which is preliminary data.</text>
</comment>
<sequence length="463" mass="53639">MHALEPMYYGNTLQGLPCRHSRISGPLKRTRSARRRARQRRQAELTRQEGERFARERRDQRQREKLELQRQAREELASFAPWGRAGGGAPNPRGVRFTDIRAKGIIPEDELRGVALHESRPPRRRRTPLRLREDPNICYSEALRQTVDNDLRYRQTPDQQRDYREILDDMVKQRNREIKDQRKRDLEYERKMQTIDGPWGRPGPGGAAWRNPRDIGLNFSNSMGWTDNEIFNQIKASHRQKSSSLSLPPVKRDDDCGPQNQLAAYEKLPQIGEKENSQKETRKVTIEVEKGSGKRRKKSAKKKRFIKRLPNGERLHKDIPQDPPPPAAAAPIPPGDEKQLTPETVILRATGGVELVPLLARRRRAGAGTLHSSDVTRPPDQDCEWREILNINYLKELKNQMRVKFEQQEECRRDSAESVRQHHSTWASLWGREGHGAPRRGRYARSNLARLLYVPPLASRVEI</sequence>
<reference evidence="2 3" key="1">
    <citation type="submission" date="2021-06" db="EMBL/GenBank/DDBJ databases">
        <title>A haploid diamondback moth (Plutella xylostella L.) genome assembly resolves 31 chromosomes and identifies a diamide resistance mutation.</title>
        <authorList>
            <person name="Ward C.M."/>
            <person name="Perry K.D."/>
            <person name="Baker G."/>
            <person name="Powis K."/>
            <person name="Heckel D.G."/>
            <person name="Baxter S.W."/>
        </authorList>
    </citation>
    <scope>NUCLEOTIDE SEQUENCE [LARGE SCALE GENOMIC DNA]</scope>
    <source>
        <strain evidence="2 3">LV</strain>
        <tissue evidence="2">Single pupa</tissue>
    </source>
</reference>
<dbReference type="EMBL" id="JAHIBW010000009">
    <property type="protein sequence ID" value="KAG7308236.1"/>
    <property type="molecule type" value="Genomic_DNA"/>
</dbReference>
<feature type="compositionally biased region" description="Basic and acidic residues" evidence="1">
    <location>
        <begin position="310"/>
        <end position="320"/>
    </location>
</feature>
<feature type="region of interest" description="Disordered" evidence="1">
    <location>
        <begin position="236"/>
        <end position="338"/>
    </location>
</feature>
<organism evidence="2 3">
    <name type="scientific">Plutella xylostella</name>
    <name type="common">Diamondback moth</name>
    <name type="synonym">Plutella maculipennis</name>
    <dbReference type="NCBI Taxonomy" id="51655"/>
    <lineage>
        <taxon>Eukaryota</taxon>
        <taxon>Metazoa</taxon>
        <taxon>Ecdysozoa</taxon>
        <taxon>Arthropoda</taxon>
        <taxon>Hexapoda</taxon>
        <taxon>Insecta</taxon>
        <taxon>Pterygota</taxon>
        <taxon>Neoptera</taxon>
        <taxon>Endopterygota</taxon>
        <taxon>Lepidoptera</taxon>
        <taxon>Glossata</taxon>
        <taxon>Ditrysia</taxon>
        <taxon>Yponomeutoidea</taxon>
        <taxon>Plutellidae</taxon>
        <taxon>Plutella</taxon>
    </lineage>
</organism>
<evidence type="ECO:0000256" key="1">
    <source>
        <dbReference type="SAM" id="MobiDB-lite"/>
    </source>
</evidence>
<protein>
    <submittedName>
        <fullName evidence="2">Uncharacterized protein</fullName>
    </submittedName>
</protein>
<keyword evidence="3" id="KW-1185">Reference proteome</keyword>
<gene>
    <name evidence="2" type="ORF">JYU34_006910</name>
</gene>
<feature type="compositionally biased region" description="Pro residues" evidence="1">
    <location>
        <begin position="321"/>
        <end position="334"/>
    </location>
</feature>
<accession>A0ABQ7QT56</accession>
<evidence type="ECO:0000313" key="3">
    <source>
        <dbReference type="Proteomes" id="UP000823941"/>
    </source>
</evidence>
<proteinExistence type="predicted"/>
<feature type="region of interest" description="Disordered" evidence="1">
    <location>
        <begin position="18"/>
        <end position="69"/>
    </location>
</feature>